<evidence type="ECO:0000313" key="1">
    <source>
        <dbReference type="EMBL" id="TGZ48660.1"/>
    </source>
</evidence>
<comment type="caution">
    <text evidence="1">The sequence shown here is derived from an EMBL/GenBank/DDBJ whole genome shotgun (WGS) entry which is preliminary data.</text>
</comment>
<dbReference type="AlphaFoldDB" id="A0A4S2KHD7"/>
<proteinExistence type="predicted"/>
<gene>
    <name evidence="1" type="ORF">DBV15_04854</name>
</gene>
<reference evidence="1 2" key="1">
    <citation type="journal article" date="2019" name="Philos. Trans. R. Soc. Lond., B, Biol. Sci.">
        <title>Ant behaviour and brain gene expression of defending hosts depend on the ecological success of the intruding social parasite.</title>
        <authorList>
            <person name="Kaur R."/>
            <person name="Stoldt M."/>
            <person name="Jongepier E."/>
            <person name="Feldmeyer B."/>
            <person name="Menzel F."/>
            <person name="Bornberg-Bauer E."/>
            <person name="Foitzik S."/>
        </authorList>
    </citation>
    <scope>NUCLEOTIDE SEQUENCE [LARGE SCALE GENOMIC DNA]</scope>
    <source>
        <tissue evidence="1">Whole body</tissue>
    </source>
</reference>
<name>A0A4S2KHD7_9HYME</name>
<evidence type="ECO:0000313" key="2">
    <source>
        <dbReference type="Proteomes" id="UP000310200"/>
    </source>
</evidence>
<organism evidence="1 2">
    <name type="scientific">Temnothorax longispinosus</name>
    <dbReference type="NCBI Taxonomy" id="300112"/>
    <lineage>
        <taxon>Eukaryota</taxon>
        <taxon>Metazoa</taxon>
        <taxon>Ecdysozoa</taxon>
        <taxon>Arthropoda</taxon>
        <taxon>Hexapoda</taxon>
        <taxon>Insecta</taxon>
        <taxon>Pterygota</taxon>
        <taxon>Neoptera</taxon>
        <taxon>Endopterygota</taxon>
        <taxon>Hymenoptera</taxon>
        <taxon>Apocrita</taxon>
        <taxon>Aculeata</taxon>
        <taxon>Formicoidea</taxon>
        <taxon>Formicidae</taxon>
        <taxon>Myrmicinae</taxon>
        <taxon>Temnothorax</taxon>
    </lineage>
</organism>
<protein>
    <submittedName>
        <fullName evidence="1">Uncharacterized protein</fullName>
    </submittedName>
</protein>
<keyword evidence="2" id="KW-1185">Reference proteome</keyword>
<dbReference type="EMBL" id="QBLH01002377">
    <property type="protein sequence ID" value="TGZ48660.1"/>
    <property type="molecule type" value="Genomic_DNA"/>
</dbReference>
<sequence>MSRSALGNPRAISEAHLPLLAFVARGSAESLAKRAILCGLVRFSMADERVFTKAFYSWDGSLVQLVAKGRTNGGRPIRIAFFGTISKVGDQMNKDPESLESIFHDGEIHSGPRGDRARDSRVIRSSHEQLPFHKLSRSDIFAVQNPINGGIAAQMTAMTRAAKMGADGRERERKLFVEARNKSIAKSIVEAVRQCDVNTCGSLTIDRNIRDIIKFDSTIIIQEHCAKKDNNRNH</sequence>
<dbReference type="Proteomes" id="UP000310200">
    <property type="component" value="Unassembled WGS sequence"/>
</dbReference>
<accession>A0A4S2KHD7</accession>